<evidence type="ECO:0000313" key="3">
    <source>
        <dbReference type="Proteomes" id="UP000594463"/>
    </source>
</evidence>
<keyword evidence="3" id="KW-1185">Reference proteome</keyword>
<organism evidence="2 3">
    <name type="scientific">Atribacter laminatus</name>
    <dbReference type="NCBI Taxonomy" id="2847778"/>
    <lineage>
        <taxon>Bacteria</taxon>
        <taxon>Pseudomonadati</taxon>
        <taxon>Atribacterota</taxon>
        <taxon>Atribacteria</taxon>
        <taxon>Atribacterales</taxon>
        <taxon>Atribacteraceae</taxon>
        <taxon>Atribacter</taxon>
    </lineage>
</organism>
<evidence type="ECO:0000313" key="2">
    <source>
        <dbReference type="EMBL" id="QPM67330.1"/>
    </source>
</evidence>
<dbReference type="KEGG" id="alam:RT761_00531"/>
<dbReference type="InterPro" id="IPR039018">
    <property type="entry name" value="VapC20-like"/>
</dbReference>
<dbReference type="GO" id="GO:0004521">
    <property type="term" value="F:RNA endonuclease activity"/>
    <property type="evidence" value="ECO:0007669"/>
    <property type="project" value="InterPro"/>
</dbReference>
<dbReference type="GO" id="GO:0016787">
    <property type="term" value="F:hydrolase activity"/>
    <property type="evidence" value="ECO:0007669"/>
    <property type="project" value="UniProtKB-KW"/>
</dbReference>
<keyword evidence="2" id="KW-0540">Nuclease</keyword>
<dbReference type="EC" id="3.1.-.-" evidence="2"/>
<dbReference type="Gene3D" id="3.40.50.1010">
    <property type="entry name" value="5'-nuclease"/>
    <property type="match status" value="1"/>
</dbReference>
<gene>
    <name evidence="2" type="ORF">RT761_00531</name>
</gene>
<dbReference type="Pfam" id="PF01850">
    <property type="entry name" value="PIN"/>
    <property type="match status" value="1"/>
</dbReference>
<dbReference type="InterPro" id="IPR029060">
    <property type="entry name" value="PIN-like_dom_sf"/>
</dbReference>
<dbReference type="AlphaFoldDB" id="A0A7T1F2I4"/>
<dbReference type="PANTHER" id="PTHR42188">
    <property type="entry name" value="23S RRNA-SPECIFIC ENDONUCLEASE VAPC20"/>
    <property type="match status" value="1"/>
</dbReference>
<keyword evidence="2" id="KW-0255">Endonuclease</keyword>
<accession>A0A7T1F2I4</accession>
<dbReference type="SUPFAM" id="SSF88723">
    <property type="entry name" value="PIN domain-like"/>
    <property type="match status" value="1"/>
</dbReference>
<sequence>MGDVYVDTSAFLAVLNRNDNYHTIAKSAWVKLLDSKAELVINSFVLVESCALIQNRLGINALKTFIRKIQPILLIDWIEEDSFNTSIYFLFEMNARGLSIVDCSSFYTMNRLNISTVFTFDSHFLHQGFEIFQNNL</sequence>
<dbReference type="InterPro" id="IPR002716">
    <property type="entry name" value="PIN_dom"/>
</dbReference>
<dbReference type="EMBL" id="CP065383">
    <property type="protein sequence ID" value="QPM67330.1"/>
    <property type="molecule type" value="Genomic_DNA"/>
</dbReference>
<keyword evidence="2" id="KW-0378">Hydrolase</keyword>
<dbReference type="PANTHER" id="PTHR42188:SF1">
    <property type="entry name" value="23S RRNA-SPECIFIC ENDONUCLEASE VAPC20"/>
    <property type="match status" value="1"/>
</dbReference>
<evidence type="ECO:0000259" key="1">
    <source>
        <dbReference type="Pfam" id="PF01850"/>
    </source>
</evidence>
<reference evidence="2 3" key="1">
    <citation type="journal article" date="2021" name="Nat. Commun.">
        <title>Isolation of a member of the candidate phylum Atribacteria reveals a unique cell membrane structure.</title>
        <authorList>
            <person name="Taiki K."/>
            <person name="Nobu M.K."/>
            <person name="Kusada H."/>
            <person name="Meng X.-Y."/>
            <person name="Hosoki N."/>
            <person name="Uematsu K."/>
            <person name="Yoshioka H."/>
            <person name="Kamagata Y."/>
            <person name="Tamaki H."/>
        </authorList>
    </citation>
    <scope>NUCLEOTIDE SEQUENCE [LARGE SCALE GENOMIC DNA]</scope>
    <source>
        <strain evidence="2 3">RT761</strain>
    </source>
</reference>
<dbReference type="RefSeq" id="WP_218112539.1">
    <property type="nucleotide sequence ID" value="NZ_CP065383.1"/>
</dbReference>
<dbReference type="GO" id="GO:0016075">
    <property type="term" value="P:rRNA catabolic process"/>
    <property type="evidence" value="ECO:0007669"/>
    <property type="project" value="TreeGrafter"/>
</dbReference>
<protein>
    <submittedName>
        <fullName evidence="2">23S rRNA-specific endonuclease VapC20</fullName>
        <ecNumber evidence="2">3.1.-.-</ecNumber>
    </submittedName>
</protein>
<name>A0A7T1F2I4_ATRLM</name>
<feature type="domain" description="PIN" evidence="1">
    <location>
        <begin position="4"/>
        <end position="126"/>
    </location>
</feature>
<dbReference type="Proteomes" id="UP000594463">
    <property type="component" value="Chromosome"/>
</dbReference>
<proteinExistence type="predicted"/>